<feature type="domain" description="Alcohol dehydrogenase iron-type/glycerol dehydrogenase GldA" evidence="5">
    <location>
        <begin position="10"/>
        <end position="177"/>
    </location>
</feature>
<dbReference type="EC" id="1.1.1.192" evidence="7"/>
<sequence length="387" mass="40612">MQPFNFVTSARIICESGAARNLAALCKERNVGRVFIVTDPGITKLGLLDSILPGFGAAGVAVEVFDQVVADPPQAIVEQAITQARALDAQLVVGFGGGSSMDVAKLVALLAHPQSTQRLDDIFGVDNAKGQRLPLIQVPTTAGTGSEVTTVAIITTGETTKMGVVSALLLPDIALLDAELTLGLPPAITAATGIDAMVHAIEAYTSKLKKNPLSDMLAREALRLLAANLDEVVHNGSNLAARQAMLLGANLAGQAFANAPVAAVHALAYPLGGHFHIPHGLSNALVLPHVLGFNAASAASLYAELAPLVLGDRLRSASAMDQTEQFILELADLNERCGLPTRLREAGVPQDMLPRLAADAMLQQRLLVNNPREMTEQHALAIYQSAY</sequence>
<dbReference type="GO" id="GO:0046872">
    <property type="term" value="F:metal ion binding"/>
    <property type="evidence" value="ECO:0007669"/>
    <property type="project" value="InterPro"/>
</dbReference>
<evidence type="ECO:0000256" key="2">
    <source>
        <dbReference type="ARBA" id="ARBA00007358"/>
    </source>
</evidence>
<dbReference type="SUPFAM" id="SSF56796">
    <property type="entry name" value="Dehydroquinate synthase-like"/>
    <property type="match status" value="1"/>
</dbReference>
<keyword evidence="3 7" id="KW-0560">Oxidoreductase</keyword>
<dbReference type="PROSITE" id="PS00913">
    <property type="entry name" value="ADH_IRON_1"/>
    <property type="match status" value="1"/>
</dbReference>
<dbReference type="InterPro" id="IPR056798">
    <property type="entry name" value="ADH_Fe_C"/>
</dbReference>
<dbReference type="CDD" id="cd08193">
    <property type="entry name" value="HVD"/>
    <property type="match status" value="1"/>
</dbReference>
<name>A0A653E395_9PSED</name>
<evidence type="ECO:0000256" key="4">
    <source>
        <dbReference type="ARBA" id="ARBA00023027"/>
    </source>
</evidence>
<protein>
    <submittedName>
        <fullName evidence="7">Long-chain-alcohol dehydrogenase 1</fullName>
        <ecNumber evidence="7">1.1.1.192</ecNumber>
    </submittedName>
</protein>
<evidence type="ECO:0000256" key="3">
    <source>
        <dbReference type="ARBA" id="ARBA00023002"/>
    </source>
</evidence>
<dbReference type="Pfam" id="PF25137">
    <property type="entry name" value="ADH_Fe_C"/>
    <property type="match status" value="1"/>
</dbReference>
<dbReference type="FunFam" id="1.20.1090.10:FF:000001">
    <property type="entry name" value="Aldehyde-alcohol dehydrogenase"/>
    <property type="match status" value="1"/>
</dbReference>
<feature type="domain" description="Fe-containing alcohol dehydrogenase-like C-terminal" evidence="6">
    <location>
        <begin position="189"/>
        <end position="387"/>
    </location>
</feature>
<evidence type="ECO:0000259" key="6">
    <source>
        <dbReference type="Pfam" id="PF25137"/>
    </source>
</evidence>
<dbReference type="InterPro" id="IPR001670">
    <property type="entry name" value="ADH_Fe/GldA"/>
</dbReference>
<dbReference type="RefSeq" id="WP_150548125.1">
    <property type="nucleotide sequence ID" value="NZ_LR215729.2"/>
</dbReference>
<keyword evidence="4" id="KW-0520">NAD</keyword>
<accession>A0A653E395</accession>
<proteinExistence type="inferred from homology"/>
<dbReference type="Gene3D" id="3.40.50.1970">
    <property type="match status" value="1"/>
</dbReference>
<dbReference type="GO" id="GO:0004022">
    <property type="term" value="F:alcohol dehydrogenase (NAD+) activity"/>
    <property type="evidence" value="ECO:0007669"/>
    <property type="project" value="TreeGrafter"/>
</dbReference>
<dbReference type="Gene3D" id="1.20.1090.10">
    <property type="entry name" value="Dehydroquinate synthase-like - alpha domain"/>
    <property type="match status" value="1"/>
</dbReference>
<gene>
    <name evidence="7" type="primary">adh</name>
    <name evidence="7" type="ORF">PMYSY11_1917</name>
</gene>
<dbReference type="InterPro" id="IPR039697">
    <property type="entry name" value="Alcohol_dehydrogenase_Fe"/>
</dbReference>
<comment type="similarity">
    <text evidence="2">Belongs to the iron-containing alcohol dehydrogenase family.</text>
</comment>
<dbReference type="AlphaFoldDB" id="A0A653E395"/>
<reference evidence="7" key="1">
    <citation type="submission" date="2019-02" db="EMBL/GenBank/DDBJ databases">
        <authorList>
            <consortium name="Genoscope - CEA"/>
            <person name="William W."/>
        </authorList>
    </citation>
    <scope>NUCLEOTIDE SEQUENCE [LARGE SCALE GENOMIC DNA]</scope>
    <source>
        <strain evidence="7">YSy11</strain>
    </source>
</reference>
<organism evidence="7">
    <name type="scientific">Pseudomonas marincola</name>
    <dbReference type="NCBI Taxonomy" id="437900"/>
    <lineage>
        <taxon>Bacteria</taxon>
        <taxon>Pseudomonadati</taxon>
        <taxon>Pseudomonadota</taxon>
        <taxon>Gammaproteobacteria</taxon>
        <taxon>Pseudomonadales</taxon>
        <taxon>Pseudomonadaceae</taxon>
        <taxon>Pseudomonas</taxon>
    </lineage>
</organism>
<dbReference type="Pfam" id="PF00465">
    <property type="entry name" value="Fe-ADH"/>
    <property type="match status" value="1"/>
</dbReference>
<evidence type="ECO:0000256" key="1">
    <source>
        <dbReference type="ARBA" id="ARBA00001962"/>
    </source>
</evidence>
<evidence type="ECO:0000259" key="5">
    <source>
        <dbReference type="Pfam" id="PF00465"/>
    </source>
</evidence>
<comment type="cofactor">
    <cofactor evidence="1">
        <name>Fe cation</name>
        <dbReference type="ChEBI" id="CHEBI:24875"/>
    </cofactor>
</comment>
<dbReference type="FunFam" id="3.40.50.1970:FF:000003">
    <property type="entry name" value="Alcohol dehydrogenase, iron-containing"/>
    <property type="match status" value="1"/>
</dbReference>
<dbReference type="InterPro" id="IPR018211">
    <property type="entry name" value="ADH_Fe_CS"/>
</dbReference>
<dbReference type="EMBL" id="LR215729">
    <property type="protein sequence ID" value="VEV96963.1"/>
    <property type="molecule type" value="Genomic_DNA"/>
</dbReference>
<evidence type="ECO:0000313" key="7">
    <source>
        <dbReference type="EMBL" id="VEV96963.1"/>
    </source>
</evidence>
<dbReference type="PANTHER" id="PTHR11496">
    <property type="entry name" value="ALCOHOL DEHYDROGENASE"/>
    <property type="match status" value="1"/>
</dbReference>
<dbReference type="GO" id="GO:0050060">
    <property type="term" value="F:long-chain-alcohol dehydrogenase activity"/>
    <property type="evidence" value="ECO:0007669"/>
    <property type="project" value="UniProtKB-EC"/>
</dbReference>
<dbReference type="PANTHER" id="PTHR11496:SF102">
    <property type="entry name" value="ALCOHOL DEHYDROGENASE 4"/>
    <property type="match status" value="1"/>
</dbReference>